<dbReference type="GO" id="GO:0016853">
    <property type="term" value="F:isomerase activity"/>
    <property type="evidence" value="ECO:0007669"/>
    <property type="project" value="UniProtKB-KW"/>
</dbReference>
<sequence>MIRTLIADQRVQLADALATLPDASWDAPTLCDGWRVREVIAHVAMEFRYPVGRFLWHFALAGFNFHRLNDRRAAADAAALSSAELTASIRDNVHHPWKPPGTGYASTLTHETVHALDVMVPLGVHWPVPEPTVRTVLDAWDVEHGQKYFGVDLTGVRLCADDLDWSVGDGEPLSGHATDLLLVLGGRKLPAGRLSGGPAPRFSRTPSARRA</sequence>
<evidence type="ECO:0000259" key="2">
    <source>
        <dbReference type="Pfam" id="PF11716"/>
    </source>
</evidence>
<name>A0ABN0UUU5_9ACTN</name>
<accession>A0ABN0UUU5</accession>
<evidence type="ECO:0000313" key="3">
    <source>
        <dbReference type="EMBL" id="GAA0262256.1"/>
    </source>
</evidence>
<dbReference type="NCBIfam" id="TIGR03083">
    <property type="entry name" value="maleylpyruvate isomerase family mycothiol-dependent enzyme"/>
    <property type="match status" value="1"/>
</dbReference>
<dbReference type="InterPro" id="IPR034660">
    <property type="entry name" value="DinB/YfiT-like"/>
</dbReference>
<evidence type="ECO:0000313" key="4">
    <source>
        <dbReference type="Proteomes" id="UP001500967"/>
    </source>
</evidence>
<gene>
    <name evidence="3" type="ORF">GCM10009539_55040</name>
</gene>
<evidence type="ECO:0000256" key="1">
    <source>
        <dbReference type="SAM" id="MobiDB-lite"/>
    </source>
</evidence>
<dbReference type="RefSeq" id="WP_344651820.1">
    <property type="nucleotide sequence ID" value="NZ_BAAAGX010000022.1"/>
</dbReference>
<reference evidence="3 4" key="1">
    <citation type="journal article" date="2019" name="Int. J. Syst. Evol. Microbiol.">
        <title>The Global Catalogue of Microorganisms (GCM) 10K type strain sequencing project: providing services to taxonomists for standard genome sequencing and annotation.</title>
        <authorList>
            <consortium name="The Broad Institute Genomics Platform"/>
            <consortium name="The Broad Institute Genome Sequencing Center for Infectious Disease"/>
            <person name="Wu L."/>
            <person name="Ma J."/>
        </authorList>
    </citation>
    <scope>NUCLEOTIDE SEQUENCE [LARGE SCALE GENOMIC DNA]</scope>
    <source>
        <strain evidence="3 4">JCM 10425</strain>
    </source>
</reference>
<dbReference type="EMBL" id="BAAAGX010000022">
    <property type="protein sequence ID" value="GAA0262256.1"/>
    <property type="molecule type" value="Genomic_DNA"/>
</dbReference>
<dbReference type="SUPFAM" id="SSF109854">
    <property type="entry name" value="DinB/YfiT-like putative metalloenzymes"/>
    <property type="match status" value="1"/>
</dbReference>
<dbReference type="Proteomes" id="UP001500967">
    <property type="component" value="Unassembled WGS sequence"/>
</dbReference>
<protein>
    <submittedName>
        <fullName evidence="3">Maleylpyruvate isomerase family mycothiol-dependent enzyme</fullName>
    </submittedName>
</protein>
<dbReference type="Gene3D" id="1.20.120.450">
    <property type="entry name" value="dinb family like domain"/>
    <property type="match status" value="1"/>
</dbReference>
<dbReference type="InterPro" id="IPR024344">
    <property type="entry name" value="MDMPI_metal-binding"/>
</dbReference>
<feature type="region of interest" description="Disordered" evidence="1">
    <location>
        <begin position="192"/>
        <end position="211"/>
    </location>
</feature>
<dbReference type="Pfam" id="PF11716">
    <property type="entry name" value="MDMPI_N"/>
    <property type="match status" value="1"/>
</dbReference>
<keyword evidence="3" id="KW-0413">Isomerase</keyword>
<proteinExistence type="predicted"/>
<dbReference type="InterPro" id="IPR017517">
    <property type="entry name" value="Maleyloyr_isom"/>
</dbReference>
<keyword evidence="4" id="KW-1185">Reference proteome</keyword>
<feature type="domain" description="Mycothiol-dependent maleylpyruvate isomerase metal-binding" evidence="2">
    <location>
        <begin position="8"/>
        <end position="92"/>
    </location>
</feature>
<comment type="caution">
    <text evidence="3">The sequence shown here is derived from an EMBL/GenBank/DDBJ whole genome shotgun (WGS) entry which is preliminary data.</text>
</comment>
<organism evidence="3 4">
    <name type="scientific">Cryptosporangium japonicum</name>
    <dbReference type="NCBI Taxonomy" id="80872"/>
    <lineage>
        <taxon>Bacteria</taxon>
        <taxon>Bacillati</taxon>
        <taxon>Actinomycetota</taxon>
        <taxon>Actinomycetes</taxon>
        <taxon>Cryptosporangiales</taxon>
        <taxon>Cryptosporangiaceae</taxon>
        <taxon>Cryptosporangium</taxon>
    </lineage>
</organism>